<protein>
    <recommendedName>
        <fullName evidence="6">NADPH:adrenodoxin oxidoreductase, mitochondrial</fullName>
        <ecNumber evidence="5">1.18.1.6</ecNumber>
    </recommendedName>
    <alternativeName>
        <fullName evidence="15">Ferredoxin--NADP(+) reductase</fullName>
    </alternativeName>
</protein>
<feature type="binding site" evidence="17">
    <location>
        <begin position="335"/>
        <end position="337"/>
    </location>
    <ligand>
        <name>FAD</name>
        <dbReference type="ChEBI" id="CHEBI:57692"/>
    </ligand>
</feature>
<evidence type="ECO:0000256" key="17">
    <source>
        <dbReference type="PIRSR" id="PIRSR000362-1"/>
    </source>
</evidence>
<dbReference type="PANTHER" id="PTHR48467">
    <property type="entry name" value="GLUTAMATE SYNTHASE 1 [NADH], CHLOROPLASTIC-LIKE"/>
    <property type="match status" value="1"/>
</dbReference>
<evidence type="ECO:0000256" key="9">
    <source>
        <dbReference type="ARBA" id="ARBA00022827"/>
    </source>
</evidence>
<gene>
    <name evidence="19" type="ORF">Cfor_07760</name>
</gene>
<evidence type="ECO:0000256" key="6">
    <source>
        <dbReference type="ARBA" id="ARBA00016287"/>
    </source>
</evidence>
<evidence type="ECO:0000256" key="2">
    <source>
        <dbReference type="ARBA" id="ARBA00004173"/>
    </source>
</evidence>
<feature type="binding site" evidence="18">
    <location>
        <begin position="170"/>
        <end position="171"/>
    </location>
    <ligand>
        <name>NADP(+)</name>
        <dbReference type="ChEBI" id="CHEBI:58349"/>
    </ligand>
</feature>
<dbReference type="GO" id="GO:0008203">
    <property type="term" value="P:cholesterol metabolic process"/>
    <property type="evidence" value="ECO:0007669"/>
    <property type="project" value="UniProtKB-UniPathway"/>
</dbReference>
<dbReference type="FunCoup" id="A0A6L2P7Z6">
    <property type="interactions" value="1332"/>
</dbReference>
<evidence type="ECO:0000256" key="16">
    <source>
        <dbReference type="ARBA" id="ARBA00048933"/>
    </source>
</evidence>
<evidence type="ECO:0000256" key="12">
    <source>
        <dbReference type="ARBA" id="ARBA00022982"/>
    </source>
</evidence>
<accession>A0A6L2P7Z6</accession>
<feature type="binding site" evidence="18">
    <location>
        <position position="182"/>
    </location>
    <ligand>
        <name>NADP(+)</name>
        <dbReference type="ChEBI" id="CHEBI:58349"/>
    </ligand>
</feature>
<dbReference type="GO" id="GO:0016491">
    <property type="term" value="F:oxidoreductase activity"/>
    <property type="evidence" value="ECO:0007669"/>
    <property type="project" value="UniProtKB-KW"/>
</dbReference>
<evidence type="ECO:0000256" key="15">
    <source>
        <dbReference type="ARBA" id="ARBA00030202"/>
    </source>
</evidence>
<evidence type="ECO:0000256" key="7">
    <source>
        <dbReference type="ARBA" id="ARBA00022448"/>
    </source>
</evidence>
<dbReference type="SUPFAM" id="SSF51905">
    <property type="entry name" value="FAD/NAD(P)-binding domain"/>
    <property type="match status" value="2"/>
</dbReference>
<keyword evidence="11" id="KW-0809">Transit peptide</keyword>
<dbReference type="EMBL" id="BLKM01000055">
    <property type="protein sequence ID" value="GFG28343.1"/>
    <property type="molecule type" value="Genomic_DNA"/>
</dbReference>
<comment type="cofactor">
    <cofactor evidence="1 17">
        <name>FAD</name>
        <dbReference type="ChEBI" id="CHEBI:57692"/>
    </cofactor>
</comment>
<dbReference type="Proteomes" id="UP000502823">
    <property type="component" value="Unassembled WGS sequence"/>
</dbReference>
<dbReference type="EC" id="1.18.1.6" evidence="5"/>
<keyword evidence="14" id="KW-0496">Mitochondrion</keyword>
<dbReference type="PANTHER" id="PTHR48467:SF1">
    <property type="entry name" value="GLUTAMATE SYNTHASE 1 [NADH], CHLOROPLASTIC-LIKE"/>
    <property type="match status" value="1"/>
</dbReference>
<feature type="binding site" evidence="17">
    <location>
        <position position="19"/>
    </location>
    <ligand>
        <name>FAD</name>
        <dbReference type="ChEBI" id="CHEBI:57692"/>
    </ligand>
</feature>
<evidence type="ECO:0000313" key="20">
    <source>
        <dbReference type="Proteomes" id="UP000502823"/>
    </source>
</evidence>
<proteinExistence type="inferred from homology"/>
<evidence type="ECO:0000256" key="1">
    <source>
        <dbReference type="ARBA" id="ARBA00001974"/>
    </source>
</evidence>
<dbReference type="InterPro" id="IPR036188">
    <property type="entry name" value="FAD/NAD-bd_sf"/>
</dbReference>
<dbReference type="InParanoid" id="A0A6L2P7Z6"/>
<evidence type="ECO:0000256" key="18">
    <source>
        <dbReference type="PIRSR" id="PIRSR000362-2"/>
    </source>
</evidence>
<keyword evidence="20" id="KW-1185">Reference proteome</keyword>
<evidence type="ECO:0000256" key="14">
    <source>
        <dbReference type="ARBA" id="ARBA00023128"/>
    </source>
</evidence>
<keyword evidence="13" id="KW-0560">Oxidoreductase</keyword>
<comment type="similarity">
    <text evidence="4">Belongs to the ferredoxin--NADP reductase type 1 family.</text>
</comment>
<comment type="catalytic activity">
    <reaction evidence="16">
        <text>2 reduced [adrenodoxin] + NADP(+) + H(+) = 2 oxidized [adrenodoxin] + NADPH</text>
        <dbReference type="Rhea" id="RHEA:42312"/>
        <dbReference type="Rhea" id="RHEA-COMP:9998"/>
        <dbReference type="Rhea" id="RHEA-COMP:9999"/>
        <dbReference type="ChEBI" id="CHEBI:15378"/>
        <dbReference type="ChEBI" id="CHEBI:33737"/>
        <dbReference type="ChEBI" id="CHEBI:33738"/>
        <dbReference type="ChEBI" id="CHEBI:57783"/>
        <dbReference type="ChEBI" id="CHEBI:58349"/>
        <dbReference type="EC" id="1.18.1.6"/>
    </reaction>
</comment>
<evidence type="ECO:0000256" key="13">
    <source>
        <dbReference type="ARBA" id="ARBA00023002"/>
    </source>
</evidence>
<dbReference type="Gene3D" id="3.50.50.60">
    <property type="entry name" value="FAD/NAD(P)-binding domain"/>
    <property type="match status" value="1"/>
</dbReference>
<organism evidence="19 20">
    <name type="scientific">Coptotermes formosanus</name>
    <name type="common">Formosan subterranean termite</name>
    <dbReference type="NCBI Taxonomy" id="36987"/>
    <lineage>
        <taxon>Eukaryota</taxon>
        <taxon>Metazoa</taxon>
        <taxon>Ecdysozoa</taxon>
        <taxon>Arthropoda</taxon>
        <taxon>Hexapoda</taxon>
        <taxon>Insecta</taxon>
        <taxon>Pterygota</taxon>
        <taxon>Neoptera</taxon>
        <taxon>Polyneoptera</taxon>
        <taxon>Dictyoptera</taxon>
        <taxon>Blattodea</taxon>
        <taxon>Blattoidea</taxon>
        <taxon>Termitoidae</taxon>
        <taxon>Rhinotermitidae</taxon>
        <taxon>Coptotermes</taxon>
    </lineage>
</organism>
<evidence type="ECO:0000256" key="3">
    <source>
        <dbReference type="ARBA" id="ARBA00004731"/>
    </source>
</evidence>
<feature type="binding site" evidence="18">
    <location>
        <position position="335"/>
    </location>
    <ligand>
        <name>NADP(+)</name>
        <dbReference type="ChEBI" id="CHEBI:58349"/>
    </ligand>
</feature>
<keyword evidence="10 18" id="KW-0521">NADP</keyword>
<evidence type="ECO:0000256" key="5">
    <source>
        <dbReference type="ARBA" id="ARBA00013219"/>
    </source>
</evidence>
<keyword evidence="8" id="KW-0285">Flavoprotein</keyword>
<evidence type="ECO:0000256" key="8">
    <source>
        <dbReference type="ARBA" id="ARBA00022630"/>
    </source>
</evidence>
<dbReference type="UniPathway" id="UPA00296"/>
<evidence type="ECO:0000256" key="4">
    <source>
        <dbReference type="ARBA" id="ARBA00008312"/>
    </source>
</evidence>
<dbReference type="Gene3D" id="3.40.50.720">
    <property type="entry name" value="NAD(P)-binding Rossmann-like Domain"/>
    <property type="match status" value="1"/>
</dbReference>
<dbReference type="GO" id="GO:0005739">
    <property type="term" value="C:mitochondrion"/>
    <property type="evidence" value="ECO:0007669"/>
    <property type="project" value="UniProtKB-SubCell"/>
</dbReference>
<feature type="non-terminal residue" evidence="19">
    <location>
        <position position="1"/>
    </location>
</feature>
<dbReference type="PRINTS" id="PR00419">
    <property type="entry name" value="ADXRDTASE"/>
</dbReference>
<comment type="subcellular location">
    <subcellularLocation>
        <location evidence="2">Mitochondrion</location>
    </subcellularLocation>
</comment>
<dbReference type="InterPro" id="IPR055275">
    <property type="entry name" value="Ferredox_Rdtase"/>
</dbReference>
<sequence>TVPHVEVDIYEQLPVPFGLVRFGVAPDHPEVKNVINTFTKTAKSPQLRFVGNVKLGQDLSLQELRDAYHAVVLAYGAEEDKELGLEGEKLNNVVSARQFVGWYNGLPRDTHLTVNLDVEEVAVLGHGNVALDVARILLTPVSTLKSTDITEHALEALSHSRVRRVRVIGRRGPLQVAFTIKELREMLNLPDCVTVCNPEDFETVRSTVPNLERPRRRLTELLCKAADMTPSGDVGGSLRQFLLVFLRSPMSFHPSPGNSVMKLAVNRLDGEQRAVPTGSIETVQCGLVLRSIGYRSTQVDPDVPFDMNKGLVPNTSGVVEPGLYVTGWLATGPVGVILSTMTHAFGVGRAVEADVRCGHVDVSQNRPGHTAVAKLLRDRGVTTVSWKDWERIDAVEQSRGENVGKPREKIVDIQEMLAVSVGTGGT</sequence>
<dbReference type="OrthoDB" id="333024at2759"/>
<name>A0A6L2P7Z6_COPFO</name>
<dbReference type="AlphaFoldDB" id="A0A6L2P7Z6"/>
<feature type="binding site" evidence="17">
    <location>
        <position position="55"/>
    </location>
    <ligand>
        <name>FAD</name>
        <dbReference type="ChEBI" id="CHEBI:57692"/>
    </ligand>
</feature>
<evidence type="ECO:0000256" key="10">
    <source>
        <dbReference type="ARBA" id="ARBA00022857"/>
    </source>
</evidence>
<comment type="caution">
    <text evidence="19">The sequence shown here is derived from an EMBL/GenBank/DDBJ whole genome shotgun (WGS) entry which is preliminary data.</text>
</comment>
<keyword evidence="7" id="KW-0813">Transport</keyword>
<keyword evidence="9 17" id="KW-0274">FAD</keyword>
<feature type="binding site" evidence="17">
    <location>
        <position position="11"/>
    </location>
    <ligand>
        <name>FAD</name>
        <dbReference type="ChEBI" id="CHEBI:57692"/>
    </ligand>
</feature>
<reference evidence="20" key="1">
    <citation type="submission" date="2020-01" db="EMBL/GenBank/DDBJ databases">
        <title>Draft genome sequence of the Termite Coptotermes fromosanus.</title>
        <authorList>
            <person name="Itakura S."/>
            <person name="Yosikawa Y."/>
            <person name="Umezawa K."/>
        </authorList>
    </citation>
    <scope>NUCLEOTIDE SEQUENCE [LARGE SCALE GENOMIC DNA]</scope>
</reference>
<comment type="pathway">
    <text evidence="3">Steroid metabolism; cholesterol metabolism.</text>
</comment>
<evidence type="ECO:0000313" key="19">
    <source>
        <dbReference type="EMBL" id="GFG28343.1"/>
    </source>
</evidence>
<evidence type="ECO:0000256" key="11">
    <source>
        <dbReference type="ARBA" id="ARBA00022946"/>
    </source>
</evidence>
<dbReference type="FunFam" id="3.50.50.60:FF:000036">
    <property type="entry name" value="NADPH:adrenodoxin oxidoreductase, mitochondrial"/>
    <property type="match status" value="1"/>
</dbReference>
<dbReference type="InterPro" id="IPR021163">
    <property type="entry name" value="Ferredox_Rdtase_adrenod"/>
</dbReference>
<keyword evidence="12" id="KW-0249">Electron transport</keyword>
<feature type="binding site" evidence="17">
    <location>
        <position position="328"/>
    </location>
    <ligand>
        <name>FAD</name>
        <dbReference type="ChEBI" id="CHEBI:57692"/>
    </ligand>
</feature>
<dbReference type="PIRSF" id="PIRSF000362">
    <property type="entry name" value="FNR"/>
    <property type="match status" value="1"/>
</dbReference>
<feature type="binding site" evidence="18">
    <location>
        <begin position="126"/>
        <end position="129"/>
    </location>
    <ligand>
        <name>NADP(+)</name>
        <dbReference type="ChEBI" id="CHEBI:58349"/>
    </ligand>
</feature>